<gene>
    <name evidence="2" type="ORF">GLYMA_19G050200</name>
</gene>
<dbReference type="PANTHER" id="PTHR47481">
    <property type="match status" value="1"/>
</dbReference>
<dbReference type="InParanoid" id="A0A0R0ESW5"/>
<evidence type="ECO:0000313" key="3">
    <source>
        <dbReference type="EnsemblPlants" id="KRG93927"/>
    </source>
</evidence>
<reference evidence="2 3" key="1">
    <citation type="journal article" date="2010" name="Nature">
        <title>Genome sequence of the palaeopolyploid soybean.</title>
        <authorList>
            <person name="Schmutz J."/>
            <person name="Cannon S.B."/>
            <person name="Schlueter J."/>
            <person name="Ma J."/>
            <person name="Mitros T."/>
            <person name="Nelson W."/>
            <person name="Hyten D.L."/>
            <person name="Song Q."/>
            <person name="Thelen J.J."/>
            <person name="Cheng J."/>
            <person name="Xu D."/>
            <person name="Hellsten U."/>
            <person name="May G.D."/>
            <person name="Yu Y."/>
            <person name="Sakurai T."/>
            <person name="Umezawa T."/>
            <person name="Bhattacharyya M.K."/>
            <person name="Sandhu D."/>
            <person name="Valliyodan B."/>
            <person name="Lindquist E."/>
            <person name="Peto M."/>
            <person name="Grant D."/>
            <person name="Shu S."/>
            <person name="Goodstein D."/>
            <person name="Barry K."/>
            <person name="Futrell-Griggs M."/>
            <person name="Abernathy B."/>
            <person name="Du J."/>
            <person name="Tian Z."/>
            <person name="Zhu L."/>
            <person name="Gill N."/>
            <person name="Joshi T."/>
            <person name="Libault M."/>
            <person name="Sethuraman A."/>
            <person name="Zhang X.-C."/>
            <person name="Shinozaki K."/>
            <person name="Nguyen H.T."/>
            <person name="Wing R.A."/>
            <person name="Cregan P."/>
            <person name="Specht J."/>
            <person name="Grimwood J."/>
            <person name="Rokhsar D."/>
            <person name="Stacey G."/>
            <person name="Shoemaker R.C."/>
            <person name="Jackson S.A."/>
        </authorList>
    </citation>
    <scope>NUCLEOTIDE SEQUENCE</scope>
    <source>
        <strain evidence="3">cv. Williams 82</strain>
        <tissue evidence="2">Callus</tissue>
    </source>
</reference>
<dbReference type="PANTHER" id="PTHR47481:SF28">
    <property type="entry name" value="RETROTRANSPOSON COPIA-LIKE N-TERMINAL DOMAIN-CONTAINING PROTEIN"/>
    <property type="match status" value="1"/>
</dbReference>
<keyword evidence="4" id="KW-1185">Reference proteome</keyword>
<accession>A0A0R0ESW5</accession>
<reference evidence="2" key="3">
    <citation type="submission" date="2018-07" db="EMBL/GenBank/DDBJ databases">
        <title>WGS assembly of Glycine max.</title>
        <authorList>
            <person name="Schmutz J."/>
            <person name="Cannon S."/>
            <person name="Schlueter J."/>
            <person name="Ma J."/>
            <person name="Mitros T."/>
            <person name="Nelson W."/>
            <person name="Hyten D."/>
            <person name="Song Q."/>
            <person name="Thelen J."/>
            <person name="Cheng J."/>
            <person name="Xu D."/>
            <person name="Hellsten U."/>
            <person name="May G."/>
            <person name="Yu Y."/>
            <person name="Sakurai T."/>
            <person name="Umezawa T."/>
            <person name="Bhattacharyya M."/>
            <person name="Sandhu D."/>
            <person name="Valliyodan B."/>
            <person name="Lindquist E."/>
            <person name="Peto M."/>
            <person name="Grant D."/>
            <person name="Shu S."/>
            <person name="Goodstein D."/>
            <person name="Barry K."/>
            <person name="Futrell-Griggs M."/>
            <person name="Abernathy B."/>
            <person name="Du J."/>
            <person name="Tian Z."/>
            <person name="Zhu L."/>
            <person name="Gill N."/>
            <person name="Joshi T."/>
            <person name="Libault M."/>
            <person name="Sethuraman A."/>
            <person name="Zhang X."/>
            <person name="Shinozaki K."/>
            <person name="Nguyen H."/>
            <person name="Wing R."/>
            <person name="Cregan P."/>
            <person name="Specht J."/>
            <person name="Grimwood J."/>
            <person name="Rokhsar D."/>
            <person name="Stacey G."/>
            <person name="Shoemaker R."/>
            <person name="Jackson S."/>
        </authorList>
    </citation>
    <scope>NUCLEOTIDE SEQUENCE</scope>
    <source>
        <tissue evidence="2">Callus</tissue>
    </source>
</reference>
<evidence type="ECO:0000313" key="2">
    <source>
        <dbReference type="EMBL" id="KRG93927.1"/>
    </source>
</evidence>
<evidence type="ECO:0008006" key="5">
    <source>
        <dbReference type="Google" id="ProtNLM"/>
    </source>
</evidence>
<evidence type="ECO:0000256" key="1">
    <source>
        <dbReference type="SAM" id="MobiDB-lite"/>
    </source>
</evidence>
<organism evidence="2">
    <name type="scientific">Glycine max</name>
    <name type="common">Soybean</name>
    <name type="synonym">Glycine hispida</name>
    <dbReference type="NCBI Taxonomy" id="3847"/>
    <lineage>
        <taxon>Eukaryota</taxon>
        <taxon>Viridiplantae</taxon>
        <taxon>Streptophyta</taxon>
        <taxon>Embryophyta</taxon>
        <taxon>Tracheophyta</taxon>
        <taxon>Spermatophyta</taxon>
        <taxon>Magnoliopsida</taxon>
        <taxon>eudicotyledons</taxon>
        <taxon>Gunneridae</taxon>
        <taxon>Pentapetalae</taxon>
        <taxon>rosids</taxon>
        <taxon>fabids</taxon>
        <taxon>Fabales</taxon>
        <taxon>Fabaceae</taxon>
        <taxon>Papilionoideae</taxon>
        <taxon>50 kb inversion clade</taxon>
        <taxon>NPAAA clade</taxon>
        <taxon>indigoferoid/millettioid clade</taxon>
        <taxon>Phaseoleae</taxon>
        <taxon>Glycine</taxon>
        <taxon>Glycine subgen. Soja</taxon>
    </lineage>
</organism>
<dbReference type="Gramene" id="KRG93927">
    <property type="protein sequence ID" value="KRG93927"/>
    <property type="gene ID" value="GLYMA_19G050200"/>
</dbReference>
<dbReference type="EnsemblPlants" id="KRG93927">
    <property type="protein sequence ID" value="KRG93927"/>
    <property type="gene ID" value="GLYMA_19G050200"/>
</dbReference>
<dbReference type="Pfam" id="PF14223">
    <property type="entry name" value="Retrotran_gag_2"/>
    <property type="match status" value="1"/>
</dbReference>
<dbReference type="AlphaFoldDB" id="A0A0R0ESW5"/>
<feature type="compositionally biased region" description="Polar residues" evidence="1">
    <location>
        <begin position="250"/>
        <end position="264"/>
    </location>
</feature>
<name>A0A0R0ESW5_SOYBN</name>
<proteinExistence type="predicted"/>
<evidence type="ECO:0000313" key="4">
    <source>
        <dbReference type="Proteomes" id="UP000008827"/>
    </source>
</evidence>
<reference evidence="3" key="2">
    <citation type="submission" date="2018-02" db="UniProtKB">
        <authorList>
            <consortium name="EnsemblPlants"/>
        </authorList>
    </citation>
    <scope>IDENTIFICATION</scope>
    <source>
        <strain evidence="3">Williams 82</strain>
    </source>
</reference>
<protein>
    <recommendedName>
        <fullName evidence="5">Retrotransposon Copia-like N-terminal domain-containing protein</fullName>
    </recommendedName>
</protein>
<dbReference type="OMA" id="TSNTNHI"/>
<dbReference type="EMBL" id="CM000852">
    <property type="protein sequence ID" value="KRG93927.1"/>
    <property type="molecule type" value="Genomic_DNA"/>
</dbReference>
<dbReference type="Proteomes" id="UP000008827">
    <property type="component" value="Chromosome 19"/>
</dbReference>
<sequence length="315" mass="35396">MANTSPSLLALANTTNSNLNLQIPSINIKLERDNYSLWRSTIISALETFELESFILNPAPPMQIHIVNTSDGVSTTEPNPDFVLWKKHDRFVLLWIKSTLSEKALSLVVCATSSHMAWTAIEKTFQAQTRARRMAMQVQLQTLTKGSLSMLEYIERKRSIADSLAENLHPISDEDLIGYILSGLDSSYSAFSTAFMMKSDDVSVDDLAGLLLQEEARLEQEHVRQAAVVSQPTNPTPLFTTPAVYTTNRFSKRSSSTNNPNNNFGLFPRHNIDNPRRRPICQLCSKPGHEAINCWQRHKLTLSSPRPSLSPYHLL</sequence>
<feature type="region of interest" description="Disordered" evidence="1">
    <location>
        <begin position="250"/>
        <end position="271"/>
    </location>
</feature>